<dbReference type="STRING" id="994479.GCA_000194155_03100"/>
<keyword evidence="7" id="KW-0808">Transferase</keyword>
<name>A0A2N3Y6B5_SACSN</name>
<evidence type="ECO:0000256" key="1">
    <source>
        <dbReference type="ARBA" id="ARBA00004496"/>
    </source>
</evidence>
<evidence type="ECO:0000256" key="6">
    <source>
        <dbReference type="ARBA" id="ARBA00022603"/>
    </source>
</evidence>
<dbReference type="EC" id="2.1.1.77" evidence="3"/>
<keyword evidence="6" id="KW-0489">Methyltransferase</keyword>
<dbReference type="InterPro" id="IPR026448">
    <property type="entry name" value="Methyltr_grasp"/>
</dbReference>
<proteinExistence type="inferred from homology"/>
<evidence type="ECO:0000256" key="4">
    <source>
        <dbReference type="ARBA" id="ARBA00013346"/>
    </source>
</evidence>
<dbReference type="NCBIfam" id="TIGR04188">
    <property type="entry name" value="methyltr_grsp"/>
    <property type="match status" value="1"/>
</dbReference>
<evidence type="ECO:0000256" key="7">
    <source>
        <dbReference type="ARBA" id="ARBA00022679"/>
    </source>
</evidence>
<evidence type="ECO:0000256" key="11">
    <source>
        <dbReference type="ARBA" id="ARBA00031350"/>
    </source>
</evidence>
<keyword evidence="13" id="KW-1185">Reference proteome</keyword>
<evidence type="ECO:0000313" key="13">
    <source>
        <dbReference type="Proteomes" id="UP000233786"/>
    </source>
</evidence>
<gene>
    <name evidence="12" type="ORF">A8926_6553</name>
</gene>
<dbReference type="PANTHER" id="PTHR11579:SF0">
    <property type="entry name" value="PROTEIN-L-ISOASPARTATE(D-ASPARTATE) O-METHYLTRANSFERASE"/>
    <property type="match status" value="1"/>
</dbReference>
<dbReference type="Pfam" id="PF01135">
    <property type="entry name" value="PCMT"/>
    <property type="match status" value="1"/>
</dbReference>
<dbReference type="EMBL" id="PJNB01000001">
    <property type="protein sequence ID" value="PKW18467.1"/>
    <property type="molecule type" value="Genomic_DNA"/>
</dbReference>
<protein>
    <recommendedName>
        <fullName evidence="4">Protein-L-isoaspartate O-methyltransferase</fullName>
        <ecNumber evidence="3">2.1.1.77</ecNumber>
    </recommendedName>
    <alternativeName>
        <fullName evidence="11">L-isoaspartyl protein carboxyl methyltransferase</fullName>
    </alternativeName>
    <alternativeName>
        <fullName evidence="9">Protein L-isoaspartyl methyltransferase</fullName>
    </alternativeName>
    <alternativeName>
        <fullName evidence="10">Protein-beta-aspartate methyltransferase</fullName>
    </alternativeName>
</protein>
<keyword evidence="8" id="KW-0949">S-adenosyl-L-methionine</keyword>
<evidence type="ECO:0000256" key="9">
    <source>
        <dbReference type="ARBA" id="ARBA00030757"/>
    </source>
</evidence>
<dbReference type="Gene3D" id="3.40.50.150">
    <property type="entry name" value="Vaccinia Virus protein VP39"/>
    <property type="match status" value="1"/>
</dbReference>
<dbReference type="Proteomes" id="UP000233786">
    <property type="component" value="Unassembled WGS sequence"/>
</dbReference>
<comment type="similarity">
    <text evidence="2">Belongs to the methyltransferase superfamily. L-isoaspartyl/D-aspartyl protein methyltransferase family.</text>
</comment>
<keyword evidence="5" id="KW-0963">Cytoplasm</keyword>
<evidence type="ECO:0000256" key="5">
    <source>
        <dbReference type="ARBA" id="ARBA00022490"/>
    </source>
</evidence>
<dbReference type="PANTHER" id="PTHR11579">
    <property type="entry name" value="PROTEIN-L-ISOASPARTATE O-METHYLTRANSFERASE"/>
    <property type="match status" value="1"/>
</dbReference>
<dbReference type="OrthoDB" id="5143400at2"/>
<evidence type="ECO:0000256" key="8">
    <source>
        <dbReference type="ARBA" id="ARBA00022691"/>
    </source>
</evidence>
<evidence type="ECO:0000313" key="12">
    <source>
        <dbReference type="EMBL" id="PKW18467.1"/>
    </source>
</evidence>
<dbReference type="GO" id="GO:0005737">
    <property type="term" value="C:cytoplasm"/>
    <property type="evidence" value="ECO:0007669"/>
    <property type="project" value="UniProtKB-SubCell"/>
</dbReference>
<accession>A0A2N3Y6B5</accession>
<evidence type="ECO:0000256" key="2">
    <source>
        <dbReference type="ARBA" id="ARBA00005369"/>
    </source>
</evidence>
<organism evidence="12 13">
    <name type="scientific">Saccharopolyspora spinosa</name>
    <dbReference type="NCBI Taxonomy" id="60894"/>
    <lineage>
        <taxon>Bacteria</taxon>
        <taxon>Bacillati</taxon>
        <taxon>Actinomycetota</taxon>
        <taxon>Actinomycetes</taxon>
        <taxon>Pseudonocardiales</taxon>
        <taxon>Pseudonocardiaceae</taxon>
        <taxon>Saccharopolyspora</taxon>
    </lineage>
</organism>
<dbReference type="InterPro" id="IPR000682">
    <property type="entry name" value="PCMT"/>
</dbReference>
<dbReference type="InterPro" id="IPR029063">
    <property type="entry name" value="SAM-dependent_MTases_sf"/>
</dbReference>
<comment type="subcellular location">
    <subcellularLocation>
        <location evidence="1">Cytoplasm</location>
    </subcellularLocation>
</comment>
<sequence>MTTTTETEALRAQLVTQLTDDGYLRAPAWIAAFSDTPRGLFVPYYFEPRSDRPGWRLLERTDDWRDGVYRNAAHVTQIDNNPDALNAARRGETITGQPTSSSSAPSLMALMLEALDVHDGHRVLEIGTGSGYNAALLCHRLGSEHVATVDVDPVLVDFARDRLAKLGHAPHLAAADGRDGCPQHAPFDRIIATVGVQRIPAAWIDQTRPGGIILAPLTVGGLLALLTVDHDGRAEGTFLPDAGMFMPTRDTQIPAATIPHQDAAATEPAPTSLAVDVATGREFEFFAALNTGPYSRIGFTSTDGSTSETWLIRPDGSWACHTTPESGRHLVRQGGPARLWDTIEHAHQQWQALGSPARERFGLTVDAGKHRVWLDESSSVVIDLPVISG</sequence>
<dbReference type="GO" id="GO:0004719">
    <property type="term" value="F:protein-L-isoaspartate (D-aspartate) O-methyltransferase activity"/>
    <property type="evidence" value="ECO:0007669"/>
    <property type="project" value="UniProtKB-EC"/>
</dbReference>
<dbReference type="CDD" id="cd02440">
    <property type="entry name" value="AdoMet_MTases"/>
    <property type="match status" value="1"/>
</dbReference>
<dbReference type="GO" id="GO:0032259">
    <property type="term" value="P:methylation"/>
    <property type="evidence" value="ECO:0007669"/>
    <property type="project" value="UniProtKB-KW"/>
</dbReference>
<reference evidence="12" key="1">
    <citation type="submission" date="2017-12" db="EMBL/GenBank/DDBJ databases">
        <title>Sequencing the genomes of 1000 Actinobacteria strains.</title>
        <authorList>
            <person name="Klenk H.-P."/>
        </authorList>
    </citation>
    <scope>NUCLEOTIDE SEQUENCE [LARGE SCALE GENOMIC DNA]</scope>
    <source>
        <strain evidence="12">DSM 44228</strain>
    </source>
</reference>
<evidence type="ECO:0000256" key="3">
    <source>
        <dbReference type="ARBA" id="ARBA00011890"/>
    </source>
</evidence>
<dbReference type="SUPFAM" id="SSF53335">
    <property type="entry name" value="S-adenosyl-L-methionine-dependent methyltransferases"/>
    <property type="match status" value="1"/>
</dbReference>
<dbReference type="AlphaFoldDB" id="A0A2N3Y6B5"/>
<dbReference type="RefSeq" id="WP_010696070.1">
    <property type="nucleotide sequence ID" value="NZ_CP061007.1"/>
</dbReference>
<evidence type="ECO:0000256" key="10">
    <source>
        <dbReference type="ARBA" id="ARBA00031323"/>
    </source>
</evidence>
<comment type="caution">
    <text evidence="12">The sequence shown here is derived from an EMBL/GenBank/DDBJ whole genome shotgun (WGS) entry which is preliminary data.</text>
</comment>